<evidence type="ECO:0000256" key="7">
    <source>
        <dbReference type="ARBA" id="ARBA00022729"/>
    </source>
</evidence>
<comment type="cofactor">
    <cofactor evidence="1">
        <name>Zn(2+)</name>
        <dbReference type="ChEBI" id="CHEBI:29105"/>
    </cofactor>
</comment>
<evidence type="ECO:0000256" key="8">
    <source>
        <dbReference type="ARBA" id="ARBA00022801"/>
    </source>
</evidence>
<feature type="region of interest" description="Disordered" evidence="12">
    <location>
        <begin position="30"/>
        <end position="57"/>
    </location>
</feature>
<evidence type="ECO:0000256" key="10">
    <source>
        <dbReference type="ARBA" id="ARBA00023049"/>
    </source>
</evidence>
<dbReference type="InterPro" id="IPR050371">
    <property type="entry name" value="Fungal_virulence_M36"/>
</dbReference>
<dbReference type="PANTHER" id="PTHR33478">
    <property type="entry name" value="EXTRACELLULAR METALLOPROTEINASE MEP"/>
    <property type="match status" value="1"/>
</dbReference>
<dbReference type="InterPro" id="IPR027268">
    <property type="entry name" value="Peptidase_M4/M1_CTD_sf"/>
</dbReference>
<keyword evidence="9" id="KW-0862">Zinc</keyword>
<dbReference type="PROSITE" id="PS51318">
    <property type="entry name" value="TAT"/>
    <property type="match status" value="1"/>
</dbReference>
<evidence type="ECO:0000256" key="13">
    <source>
        <dbReference type="SAM" id="SignalP"/>
    </source>
</evidence>
<feature type="compositionally biased region" description="Polar residues" evidence="12">
    <location>
        <begin position="851"/>
        <end position="862"/>
    </location>
</feature>
<keyword evidence="8" id="KW-0378">Hydrolase</keyword>
<comment type="caution">
    <text evidence="15">The sequence shown here is derived from an EMBL/GenBank/DDBJ whole genome shotgun (WGS) entry which is preliminary data.</text>
</comment>
<dbReference type="Pfam" id="PF02128">
    <property type="entry name" value="Peptidase_M36"/>
    <property type="match status" value="1"/>
</dbReference>
<evidence type="ECO:0000256" key="9">
    <source>
        <dbReference type="ARBA" id="ARBA00022833"/>
    </source>
</evidence>
<feature type="compositionally biased region" description="Low complexity" evidence="12">
    <location>
        <begin position="30"/>
        <end position="45"/>
    </location>
</feature>
<dbReference type="Gene3D" id="2.60.40.1120">
    <property type="entry name" value="Carboxypeptidase-like, regulatory domain"/>
    <property type="match status" value="1"/>
</dbReference>
<evidence type="ECO:0000313" key="15">
    <source>
        <dbReference type="EMBL" id="GAA5154114.1"/>
    </source>
</evidence>
<name>A0ABP9Q111_9ACTN</name>
<dbReference type="SUPFAM" id="SSF55486">
    <property type="entry name" value="Metalloproteases ('zincins'), catalytic domain"/>
    <property type="match status" value="1"/>
</dbReference>
<dbReference type="Gene3D" id="3.10.170.10">
    <property type="match status" value="1"/>
</dbReference>
<feature type="region of interest" description="Disordered" evidence="12">
    <location>
        <begin position="845"/>
        <end position="868"/>
    </location>
</feature>
<reference evidence="16" key="1">
    <citation type="journal article" date="2019" name="Int. J. Syst. Evol. Microbiol.">
        <title>The Global Catalogue of Microorganisms (GCM) 10K type strain sequencing project: providing services to taxonomists for standard genome sequencing and annotation.</title>
        <authorList>
            <consortium name="The Broad Institute Genomics Platform"/>
            <consortium name="The Broad Institute Genome Sequencing Center for Infectious Disease"/>
            <person name="Wu L."/>
            <person name="Ma J."/>
        </authorList>
    </citation>
    <scope>NUCLEOTIDE SEQUENCE [LARGE SCALE GENOMIC DNA]</scope>
    <source>
        <strain evidence="16">JCM 18459</strain>
    </source>
</reference>
<dbReference type="InterPro" id="IPR011096">
    <property type="entry name" value="FTP_domain"/>
</dbReference>
<evidence type="ECO:0000256" key="5">
    <source>
        <dbReference type="ARBA" id="ARBA00022670"/>
    </source>
</evidence>
<sequence length="985" mass="103774">MTPSSTRRLRLAAVAAAGLALLAPGLATATAGSAPSAAPPAAADPRPGPTVKAGGTAVAGSSREVLANYDSRTAPTTQAQARRSATVLRSRGDEVAALAERIGGDAEVALDPATGTLSQVASRTGFLTAPSGRPAAKVALDFVRANRAGFGLSTADLGSLRRVRQVTDLNGITHVFWQQVVDGSPVFGNGLRAHVDRQGRLIAVQGSPVAGVQRLASRSAAPRLDARAALRAAVDDARTPGATAGPDATAERVWFAGSGGLRAAWLTYTTPGAAQGFQHVVDATTGRVLFRRSTVNFESDPGTRPGDALVHENYPGAGGKDVSGGQPHVVNLYKLGYLPRSATWMRGRWASVWADLNDDNQVQPREKTAVPGGAKQPQFPLHRFKTAKNQATCKARYQCTWNPNKRYSWKRNMDQDGVQGLYLTSKYAQWLRRPPFGFTPSLGNFERSGGDAVNVHTIDGADTANGLPDGNHVNNANFNTPPDGTPPTMQMYLNRDGYLAASSTNAFDNIGHEYTHGLSNRLVVDSSGASTLNSYQGGGMGEGWSDFYSFDYLVTKGFMKNRPKVSGELMYDRYLSKNRTYTRSQAIDCKIGQRARLCLQVDGDGNVVGKGGYTYGDINGILGTEVHSAGEVWAQTLWAIHERLGHEVTMRLVTSAMTLSPDDPSMLDMRDAIITADKVIYGKKHTALLWKRFAARGFGFYAASIDGADPQPAEDFHVPPPASAPRGAVTGVVRDGNGDPVAGAVVFIAGHTSGALGTYSDVTGGDGRFRITDVVAGRYPKMVAMADGHEGATTGVTVRRGATTAKSFELRRDWAASSGGAEIASYTGPDYTPFGCGPGGAIDLSRGTGWGSETTADGTPATSEGDVEPKSIVIALPQAVDITSFGVDPSATCGDPGSASTGEYRIETGTSATGPWTEAASGEFTPDDQGRMVELAAVAPGTTHVRFTMLSPQVPDFAQCPDAFAGCTYMDLTEVAVYDDGTSMR</sequence>
<feature type="signal peptide" evidence="13">
    <location>
        <begin position="1"/>
        <end position="29"/>
    </location>
</feature>
<evidence type="ECO:0000256" key="3">
    <source>
        <dbReference type="ARBA" id="ARBA00006006"/>
    </source>
</evidence>
<dbReference type="Pfam" id="PF13620">
    <property type="entry name" value="CarboxypepD_reg"/>
    <property type="match status" value="1"/>
</dbReference>
<accession>A0ABP9Q111</accession>
<dbReference type="InterPro" id="IPR006311">
    <property type="entry name" value="TAT_signal"/>
</dbReference>
<dbReference type="SUPFAM" id="SSF49452">
    <property type="entry name" value="Starch-binding domain-like"/>
    <property type="match status" value="1"/>
</dbReference>
<evidence type="ECO:0000256" key="11">
    <source>
        <dbReference type="ARBA" id="ARBA00023145"/>
    </source>
</evidence>
<evidence type="ECO:0000256" key="12">
    <source>
        <dbReference type="SAM" id="MobiDB-lite"/>
    </source>
</evidence>
<keyword evidence="10" id="KW-0482">Metalloprotease</keyword>
<keyword evidence="11" id="KW-0865">Zymogen</keyword>
<dbReference type="Proteomes" id="UP001500221">
    <property type="component" value="Unassembled WGS sequence"/>
</dbReference>
<evidence type="ECO:0000313" key="16">
    <source>
        <dbReference type="Proteomes" id="UP001500221"/>
    </source>
</evidence>
<dbReference type="EMBL" id="BAABKG010000005">
    <property type="protein sequence ID" value="GAA5154114.1"/>
    <property type="molecule type" value="Genomic_DNA"/>
</dbReference>
<feature type="domain" description="FTP" evidence="14">
    <location>
        <begin position="159"/>
        <end position="207"/>
    </location>
</feature>
<keyword evidence="16" id="KW-1185">Reference proteome</keyword>
<dbReference type="Gene3D" id="2.60.120.260">
    <property type="entry name" value="Galactose-binding domain-like"/>
    <property type="match status" value="1"/>
</dbReference>
<dbReference type="Gene3D" id="1.10.390.10">
    <property type="entry name" value="Neutral Protease Domain 2"/>
    <property type="match status" value="1"/>
</dbReference>
<evidence type="ECO:0000259" key="14">
    <source>
        <dbReference type="Pfam" id="PF07504"/>
    </source>
</evidence>
<dbReference type="RefSeq" id="WP_345462180.1">
    <property type="nucleotide sequence ID" value="NZ_BAABKG010000005.1"/>
</dbReference>
<keyword evidence="5" id="KW-0645">Protease</keyword>
<dbReference type="Pfam" id="PF07504">
    <property type="entry name" value="FTP"/>
    <property type="match status" value="1"/>
</dbReference>
<evidence type="ECO:0000256" key="6">
    <source>
        <dbReference type="ARBA" id="ARBA00022723"/>
    </source>
</evidence>
<evidence type="ECO:0000256" key="1">
    <source>
        <dbReference type="ARBA" id="ARBA00001947"/>
    </source>
</evidence>
<keyword evidence="7 13" id="KW-0732">Signal</keyword>
<evidence type="ECO:0000256" key="4">
    <source>
        <dbReference type="ARBA" id="ARBA00022525"/>
    </source>
</evidence>
<keyword evidence="6" id="KW-0479">Metal-binding</keyword>
<keyword evidence="4" id="KW-0964">Secreted</keyword>
<dbReference type="InterPro" id="IPR013784">
    <property type="entry name" value="Carb-bd-like_fold"/>
</dbReference>
<evidence type="ECO:0000256" key="2">
    <source>
        <dbReference type="ARBA" id="ARBA00004613"/>
    </source>
</evidence>
<dbReference type="InterPro" id="IPR001842">
    <property type="entry name" value="Peptidase_M36"/>
</dbReference>
<comment type="subcellular location">
    <subcellularLocation>
        <location evidence="2">Secreted</location>
    </subcellularLocation>
</comment>
<proteinExistence type="inferred from homology"/>
<organism evidence="15 16">
    <name type="scientific">Nocardioides marinquilinus</name>
    <dbReference type="NCBI Taxonomy" id="1210400"/>
    <lineage>
        <taxon>Bacteria</taxon>
        <taxon>Bacillati</taxon>
        <taxon>Actinomycetota</taxon>
        <taxon>Actinomycetes</taxon>
        <taxon>Propionibacteriales</taxon>
        <taxon>Nocardioidaceae</taxon>
        <taxon>Nocardioides</taxon>
    </lineage>
</organism>
<dbReference type="Gene3D" id="3.10.450.490">
    <property type="match status" value="1"/>
</dbReference>
<protein>
    <recommendedName>
        <fullName evidence="14">FTP domain-containing protein</fullName>
    </recommendedName>
</protein>
<comment type="similarity">
    <text evidence="3">Belongs to the peptidase M36 family.</text>
</comment>
<gene>
    <name evidence="15" type="ORF">GCM10023340_37070</name>
</gene>
<dbReference type="PANTHER" id="PTHR33478:SF1">
    <property type="entry name" value="EXTRACELLULAR METALLOPROTEINASE MEP"/>
    <property type="match status" value="1"/>
</dbReference>
<feature type="chain" id="PRO_5045313996" description="FTP domain-containing protein" evidence="13">
    <location>
        <begin position="30"/>
        <end position="985"/>
    </location>
</feature>